<feature type="region of interest" description="Disordered" evidence="1">
    <location>
        <begin position="262"/>
        <end position="282"/>
    </location>
</feature>
<name>X0ZL18_9ZZZZ</name>
<dbReference type="EMBL" id="BART01004372">
    <property type="protein sequence ID" value="GAG70114.1"/>
    <property type="molecule type" value="Genomic_DNA"/>
</dbReference>
<organism evidence="3">
    <name type="scientific">marine sediment metagenome</name>
    <dbReference type="NCBI Taxonomy" id="412755"/>
    <lineage>
        <taxon>unclassified sequences</taxon>
        <taxon>metagenomes</taxon>
        <taxon>ecological metagenomes</taxon>
    </lineage>
</organism>
<keyword evidence="2" id="KW-0472">Membrane</keyword>
<protein>
    <recommendedName>
        <fullName evidence="4">Acetyltransferase</fullName>
    </recommendedName>
</protein>
<evidence type="ECO:0008006" key="4">
    <source>
        <dbReference type="Google" id="ProtNLM"/>
    </source>
</evidence>
<feature type="transmembrane region" description="Helical" evidence="2">
    <location>
        <begin position="68"/>
        <end position="92"/>
    </location>
</feature>
<keyword evidence="2" id="KW-1133">Transmembrane helix</keyword>
<evidence type="ECO:0000313" key="3">
    <source>
        <dbReference type="EMBL" id="GAG70114.1"/>
    </source>
</evidence>
<feature type="compositionally biased region" description="Polar residues" evidence="1">
    <location>
        <begin position="271"/>
        <end position="282"/>
    </location>
</feature>
<sequence length="282" mass="32180">MEGEEDSQFDLDVISTSGVYKTSFSLIILIQLFIGGLVLFVVNLWFINSIYYLLTGSEFYSLGLKAEWYYWLLLPLNIYGNIFLFVFTVIFVSGGIFRILNKISPPQEGIFERGSKDWKYMHRRFWTAFFPIWLARAIPLPWLDIIAYRSFGTKVGRSVVLYEGYIDPLFVEIGDFTMTSLNICIFSHLIYQDKLLIKRVKIGKACVVGPHTIIAPGTIMEDFAVLGVNSYTKINQRLKGNLIHVGTPVSITLPIQSVEESQQKAEKVKESTNSNDVNQKKT</sequence>
<dbReference type="SUPFAM" id="SSF51161">
    <property type="entry name" value="Trimeric LpxA-like enzymes"/>
    <property type="match status" value="1"/>
</dbReference>
<evidence type="ECO:0000256" key="2">
    <source>
        <dbReference type="SAM" id="Phobius"/>
    </source>
</evidence>
<feature type="non-terminal residue" evidence="3">
    <location>
        <position position="282"/>
    </location>
</feature>
<feature type="transmembrane region" description="Helical" evidence="2">
    <location>
        <begin position="24"/>
        <end position="48"/>
    </location>
</feature>
<reference evidence="3" key="1">
    <citation type="journal article" date="2014" name="Front. Microbiol.">
        <title>High frequency of phylogenetically diverse reductive dehalogenase-homologous genes in deep subseafloor sedimentary metagenomes.</title>
        <authorList>
            <person name="Kawai M."/>
            <person name="Futagami T."/>
            <person name="Toyoda A."/>
            <person name="Takaki Y."/>
            <person name="Nishi S."/>
            <person name="Hori S."/>
            <person name="Arai W."/>
            <person name="Tsubouchi T."/>
            <person name="Morono Y."/>
            <person name="Uchiyama I."/>
            <person name="Ito T."/>
            <person name="Fujiyama A."/>
            <person name="Inagaki F."/>
            <person name="Takami H."/>
        </authorList>
    </citation>
    <scope>NUCLEOTIDE SEQUENCE</scope>
    <source>
        <strain evidence="3">Expedition CK06-06</strain>
    </source>
</reference>
<accession>X0ZL18</accession>
<dbReference type="AlphaFoldDB" id="X0ZL18"/>
<dbReference type="Gene3D" id="2.160.10.10">
    <property type="entry name" value="Hexapeptide repeat proteins"/>
    <property type="match status" value="1"/>
</dbReference>
<dbReference type="InterPro" id="IPR011004">
    <property type="entry name" value="Trimer_LpxA-like_sf"/>
</dbReference>
<comment type="caution">
    <text evidence="3">The sequence shown here is derived from an EMBL/GenBank/DDBJ whole genome shotgun (WGS) entry which is preliminary data.</text>
</comment>
<proteinExistence type="predicted"/>
<gene>
    <name evidence="3" type="ORF">S01H4_11033</name>
</gene>
<keyword evidence="2" id="KW-0812">Transmembrane</keyword>
<evidence type="ECO:0000256" key="1">
    <source>
        <dbReference type="SAM" id="MobiDB-lite"/>
    </source>
</evidence>